<reference evidence="1" key="2">
    <citation type="journal article" date="2015" name="Data Brief">
        <title>Shoot transcriptome of the giant reed, Arundo donax.</title>
        <authorList>
            <person name="Barrero R.A."/>
            <person name="Guerrero F.D."/>
            <person name="Moolhuijzen P."/>
            <person name="Goolsby J.A."/>
            <person name="Tidwell J."/>
            <person name="Bellgard S.E."/>
            <person name="Bellgard M.I."/>
        </authorList>
    </citation>
    <scope>NUCLEOTIDE SEQUENCE</scope>
    <source>
        <tissue evidence="1">Shoot tissue taken approximately 20 cm above the soil surface</tissue>
    </source>
</reference>
<proteinExistence type="predicted"/>
<sequence>MEQHYWIPNTITNYSNQTHSKEKLSPTITNCRIVCIGAYVPWFKFNS</sequence>
<accession>A0A0A9AD00</accession>
<protein>
    <submittedName>
        <fullName evidence="1">Uncharacterized protein</fullName>
    </submittedName>
</protein>
<reference evidence="1" key="1">
    <citation type="submission" date="2014-09" db="EMBL/GenBank/DDBJ databases">
        <authorList>
            <person name="Magalhaes I.L.F."/>
            <person name="Oliveira U."/>
            <person name="Santos F.R."/>
            <person name="Vidigal T.H.D.A."/>
            <person name="Brescovit A.D."/>
            <person name="Santos A.J."/>
        </authorList>
    </citation>
    <scope>NUCLEOTIDE SEQUENCE</scope>
    <source>
        <tissue evidence="1">Shoot tissue taken approximately 20 cm above the soil surface</tissue>
    </source>
</reference>
<dbReference type="AlphaFoldDB" id="A0A0A9AD00"/>
<evidence type="ECO:0000313" key="1">
    <source>
        <dbReference type="EMBL" id="JAD44957.1"/>
    </source>
</evidence>
<organism evidence="1">
    <name type="scientific">Arundo donax</name>
    <name type="common">Giant reed</name>
    <name type="synonym">Donax arundinaceus</name>
    <dbReference type="NCBI Taxonomy" id="35708"/>
    <lineage>
        <taxon>Eukaryota</taxon>
        <taxon>Viridiplantae</taxon>
        <taxon>Streptophyta</taxon>
        <taxon>Embryophyta</taxon>
        <taxon>Tracheophyta</taxon>
        <taxon>Spermatophyta</taxon>
        <taxon>Magnoliopsida</taxon>
        <taxon>Liliopsida</taxon>
        <taxon>Poales</taxon>
        <taxon>Poaceae</taxon>
        <taxon>PACMAD clade</taxon>
        <taxon>Arundinoideae</taxon>
        <taxon>Arundineae</taxon>
        <taxon>Arundo</taxon>
    </lineage>
</organism>
<dbReference type="EMBL" id="GBRH01252938">
    <property type="protein sequence ID" value="JAD44957.1"/>
    <property type="molecule type" value="Transcribed_RNA"/>
</dbReference>
<name>A0A0A9AD00_ARUDO</name>